<feature type="transmembrane region" description="Helical" evidence="8">
    <location>
        <begin position="227"/>
        <end position="245"/>
    </location>
</feature>
<evidence type="ECO:0000256" key="2">
    <source>
        <dbReference type="ARBA" id="ARBA00009142"/>
    </source>
</evidence>
<dbReference type="RefSeq" id="WP_006228581.1">
    <property type="nucleotide sequence ID" value="NZ_CH724134.1"/>
</dbReference>
<reference evidence="9 10" key="1">
    <citation type="submission" date="2006-03" db="EMBL/GenBank/DDBJ databases">
        <authorList>
            <person name="Bartlett D.H."/>
            <person name="Valle G."/>
            <person name="Lauro F.M."/>
            <person name="Vezzi A."/>
            <person name="Simonato F."/>
            <person name="Eloe E."/>
            <person name="Vitulo N."/>
            <person name="Stratton T.K."/>
            <person name="D'angelo M."/>
            <person name="Ferriera S."/>
            <person name="Johnson J."/>
            <person name="Kravitz S."/>
            <person name="Beeson K."/>
            <person name="Sutton G."/>
            <person name="Rogers Y."/>
            <person name="Friedman R."/>
            <person name="Frazier M."/>
            <person name="Venter J.C."/>
        </authorList>
    </citation>
    <scope>NUCLEOTIDE SEQUENCE [LARGE SCALE GENOMIC DNA]</scope>
    <source>
        <strain evidence="9 10">3TCK</strain>
    </source>
</reference>
<feature type="transmembrane region" description="Helical" evidence="8">
    <location>
        <begin position="96"/>
        <end position="115"/>
    </location>
</feature>
<comment type="similarity">
    <text evidence="2 8">Belongs to the 4-toluene sulfonate uptake permease (TSUP) (TC 2.A.102) family.</text>
</comment>
<dbReference type="InterPro" id="IPR052017">
    <property type="entry name" value="TSUP"/>
</dbReference>
<dbReference type="PANTHER" id="PTHR30269">
    <property type="entry name" value="TRANSMEMBRANE PROTEIN YFCA"/>
    <property type="match status" value="1"/>
</dbReference>
<evidence type="ECO:0000256" key="4">
    <source>
        <dbReference type="ARBA" id="ARBA00022475"/>
    </source>
</evidence>
<dbReference type="InterPro" id="IPR002781">
    <property type="entry name" value="TM_pro_TauE-like"/>
</dbReference>
<evidence type="ECO:0000256" key="3">
    <source>
        <dbReference type="ARBA" id="ARBA00022448"/>
    </source>
</evidence>
<evidence type="ECO:0000256" key="5">
    <source>
        <dbReference type="ARBA" id="ARBA00022692"/>
    </source>
</evidence>
<dbReference type="EMBL" id="AAPH01000001">
    <property type="protein sequence ID" value="EAS45278.1"/>
    <property type="molecule type" value="Genomic_DNA"/>
</dbReference>
<evidence type="ECO:0000313" key="10">
    <source>
        <dbReference type="Proteomes" id="UP000003789"/>
    </source>
</evidence>
<feature type="transmembrane region" description="Helical" evidence="8">
    <location>
        <begin position="169"/>
        <end position="189"/>
    </location>
</feature>
<keyword evidence="7 8" id="KW-0472">Membrane</keyword>
<feature type="transmembrane region" description="Helical" evidence="8">
    <location>
        <begin position="43"/>
        <end position="61"/>
    </location>
</feature>
<keyword evidence="6 8" id="KW-1133">Transmembrane helix</keyword>
<evidence type="ECO:0000256" key="1">
    <source>
        <dbReference type="ARBA" id="ARBA00004651"/>
    </source>
</evidence>
<dbReference type="GO" id="GO:0005886">
    <property type="term" value="C:plasma membrane"/>
    <property type="evidence" value="ECO:0007669"/>
    <property type="project" value="UniProtKB-SubCell"/>
</dbReference>
<organism evidence="9 10">
    <name type="scientific">Photobacterium profundum 3TCK</name>
    <dbReference type="NCBI Taxonomy" id="314280"/>
    <lineage>
        <taxon>Bacteria</taxon>
        <taxon>Pseudomonadati</taxon>
        <taxon>Pseudomonadota</taxon>
        <taxon>Gammaproteobacteria</taxon>
        <taxon>Vibrionales</taxon>
        <taxon>Vibrionaceae</taxon>
        <taxon>Photobacterium</taxon>
    </lineage>
</organism>
<evidence type="ECO:0000313" key="9">
    <source>
        <dbReference type="EMBL" id="EAS45278.1"/>
    </source>
</evidence>
<comment type="subcellular location">
    <subcellularLocation>
        <location evidence="1 8">Cell membrane</location>
        <topology evidence="1 8">Multi-pass membrane protein</topology>
    </subcellularLocation>
</comment>
<gene>
    <name evidence="9" type="ORF">P3TCK_02856</name>
</gene>
<evidence type="ECO:0000256" key="6">
    <source>
        <dbReference type="ARBA" id="ARBA00022989"/>
    </source>
</evidence>
<sequence>MTPLIIALAAGTLFIGSFVQGMVGFGLGMVSVPILSLFLDVKMAIPIATVFGWLITIPVCLKMRQHINFKLAFLLYIPAIVGIQFGGELLKNVESAYILLAMGIILIFVGGSTLINRPIRVKDNIFSAAICGLLSGVLGAGAGESGPPIVTYMNCLKVSAEKIKATTNFYFFLAMLTVIFKLFSNGVITEDVGTITAWSIPTMLGGGLIGMRLFDYVQRKEFDVKKIMNFTILVLGIIITCKSISHF</sequence>
<name>Q1ZB64_9GAMM</name>
<protein>
    <recommendedName>
        <fullName evidence="8">Probable membrane transporter protein</fullName>
    </recommendedName>
</protein>
<evidence type="ECO:0000256" key="8">
    <source>
        <dbReference type="RuleBase" id="RU363041"/>
    </source>
</evidence>
<dbReference type="OrthoDB" id="8421744at2"/>
<dbReference type="PANTHER" id="PTHR30269:SF37">
    <property type="entry name" value="MEMBRANE TRANSPORTER PROTEIN"/>
    <property type="match status" value="1"/>
</dbReference>
<dbReference type="Proteomes" id="UP000003789">
    <property type="component" value="Unassembled WGS sequence"/>
</dbReference>
<keyword evidence="4 8" id="KW-1003">Cell membrane</keyword>
<proteinExistence type="inferred from homology"/>
<feature type="transmembrane region" description="Helical" evidence="8">
    <location>
        <begin position="73"/>
        <end position="90"/>
    </location>
</feature>
<accession>Q1ZB64</accession>
<feature type="transmembrane region" description="Helical" evidence="8">
    <location>
        <begin position="195"/>
        <end position="215"/>
    </location>
</feature>
<evidence type="ECO:0000256" key="7">
    <source>
        <dbReference type="ARBA" id="ARBA00023136"/>
    </source>
</evidence>
<dbReference type="HOGENOM" id="CLU_054750_5_2_6"/>
<keyword evidence="3" id="KW-0813">Transport</keyword>
<dbReference type="AlphaFoldDB" id="Q1ZB64"/>
<dbReference type="Pfam" id="PF01925">
    <property type="entry name" value="TauE"/>
    <property type="match status" value="1"/>
</dbReference>
<comment type="caution">
    <text evidence="9">The sequence shown here is derived from an EMBL/GenBank/DDBJ whole genome shotgun (WGS) entry which is preliminary data.</text>
</comment>
<keyword evidence="5 8" id="KW-0812">Transmembrane</keyword>